<feature type="compositionally biased region" description="Low complexity" evidence="1">
    <location>
        <begin position="65"/>
        <end position="82"/>
    </location>
</feature>
<reference evidence="2" key="2">
    <citation type="submission" date="2025-09" db="UniProtKB">
        <authorList>
            <consortium name="Ensembl"/>
        </authorList>
    </citation>
    <scope>IDENTIFICATION</scope>
</reference>
<feature type="region of interest" description="Disordered" evidence="1">
    <location>
        <begin position="39"/>
        <end position="117"/>
    </location>
</feature>
<dbReference type="AlphaFoldDB" id="A0A674IYM9"/>
<accession>A0A674IYM9</accession>
<feature type="compositionally biased region" description="Gly residues" evidence="1">
    <location>
        <begin position="108"/>
        <end position="117"/>
    </location>
</feature>
<dbReference type="InParanoid" id="A0A674IYM9"/>
<sequence length="117" mass="12176">VTRCPDFIGTVPILGSFSYIGFYYPPTPCPDFSHLLSGHPIMPDSRPSQRAGIMGEDSPPGGQTAPAPGWGRPAPASSQASPFPHPQLRAGEQLTGTGSEVAVHARPQGGGVTTVKR</sequence>
<proteinExistence type="predicted"/>
<name>A0A674IYM9_9SAUR</name>
<organism evidence="2 3">
    <name type="scientific">Terrapene triunguis</name>
    <name type="common">Three-toed box turtle</name>
    <dbReference type="NCBI Taxonomy" id="2587831"/>
    <lineage>
        <taxon>Eukaryota</taxon>
        <taxon>Metazoa</taxon>
        <taxon>Chordata</taxon>
        <taxon>Craniata</taxon>
        <taxon>Vertebrata</taxon>
        <taxon>Euteleostomi</taxon>
        <taxon>Archelosauria</taxon>
        <taxon>Testudinata</taxon>
        <taxon>Testudines</taxon>
        <taxon>Cryptodira</taxon>
        <taxon>Durocryptodira</taxon>
        <taxon>Testudinoidea</taxon>
        <taxon>Emydidae</taxon>
        <taxon>Terrapene</taxon>
    </lineage>
</organism>
<evidence type="ECO:0000313" key="2">
    <source>
        <dbReference type="Ensembl" id="ENSTMTP00000012807.1"/>
    </source>
</evidence>
<keyword evidence="3" id="KW-1185">Reference proteome</keyword>
<dbReference type="Ensembl" id="ENSTMTT00000013249.1">
    <property type="protein sequence ID" value="ENSTMTP00000012807.1"/>
    <property type="gene ID" value="ENSTMTG00000009276.1"/>
</dbReference>
<dbReference type="Proteomes" id="UP000472274">
    <property type="component" value="Unplaced"/>
</dbReference>
<evidence type="ECO:0000313" key="3">
    <source>
        <dbReference type="Proteomes" id="UP000472274"/>
    </source>
</evidence>
<reference evidence="2" key="1">
    <citation type="submission" date="2025-08" db="UniProtKB">
        <authorList>
            <consortium name="Ensembl"/>
        </authorList>
    </citation>
    <scope>IDENTIFICATION</scope>
</reference>
<evidence type="ECO:0000256" key="1">
    <source>
        <dbReference type="SAM" id="MobiDB-lite"/>
    </source>
</evidence>
<protein>
    <submittedName>
        <fullName evidence="2">Uncharacterized protein</fullName>
    </submittedName>
</protein>